<feature type="active site" description="Charge relay system" evidence="5">
    <location>
        <position position="174"/>
    </location>
</feature>
<keyword evidence="10" id="KW-1185">Reference proteome</keyword>
<dbReference type="PROSITE" id="PS51892">
    <property type="entry name" value="SUBTILASE"/>
    <property type="match status" value="1"/>
</dbReference>
<evidence type="ECO:0000256" key="2">
    <source>
        <dbReference type="ARBA" id="ARBA00022670"/>
    </source>
</evidence>
<keyword evidence="2 5" id="KW-0645">Protease</keyword>
<feature type="signal peptide" evidence="7">
    <location>
        <begin position="1"/>
        <end position="17"/>
    </location>
</feature>
<evidence type="ECO:0000259" key="8">
    <source>
        <dbReference type="Pfam" id="PF00082"/>
    </source>
</evidence>
<dbReference type="CDD" id="cd04077">
    <property type="entry name" value="Peptidases_S8_PCSK9_ProteinaseK_like"/>
    <property type="match status" value="1"/>
</dbReference>
<feature type="domain" description="Peptidase S8/S53" evidence="8">
    <location>
        <begin position="165"/>
        <end position="399"/>
    </location>
</feature>
<dbReference type="InParanoid" id="K0KCE9"/>
<dbReference type="InterPro" id="IPR034193">
    <property type="entry name" value="PCSK9_ProteinaseK-like"/>
</dbReference>
<dbReference type="HOGENOM" id="CLU_011263_1_0_1"/>
<organism evidence="9 10">
    <name type="scientific">Wickerhamomyces ciferrii (strain ATCC 14091 / BCRC 22168 / CBS 111 / JCM 3599 / NBRC 0793 / NRRL Y-1031 F-60-10)</name>
    <name type="common">Yeast</name>
    <name type="synonym">Pichia ciferrii</name>
    <dbReference type="NCBI Taxonomy" id="1206466"/>
    <lineage>
        <taxon>Eukaryota</taxon>
        <taxon>Fungi</taxon>
        <taxon>Dikarya</taxon>
        <taxon>Ascomycota</taxon>
        <taxon>Saccharomycotina</taxon>
        <taxon>Saccharomycetes</taxon>
        <taxon>Phaffomycetales</taxon>
        <taxon>Wickerhamomycetaceae</taxon>
        <taxon>Wickerhamomyces</taxon>
    </lineage>
</organism>
<evidence type="ECO:0000313" key="9">
    <source>
        <dbReference type="EMBL" id="CCH42750.1"/>
    </source>
</evidence>
<dbReference type="InterPro" id="IPR036852">
    <property type="entry name" value="Peptidase_S8/S53_dom_sf"/>
</dbReference>
<feature type="chain" id="PRO_5003834619" evidence="7">
    <location>
        <begin position="18"/>
        <end position="448"/>
    </location>
</feature>
<dbReference type="Pfam" id="PF00082">
    <property type="entry name" value="Peptidase_S8"/>
    <property type="match status" value="1"/>
</dbReference>
<dbReference type="PRINTS" id="PR00723">
    <property type="entry name" value="SUBTILISIN"/>
</dbReference>
<dbReference type="GO" id="GO:0006508">
    <property type="term" value="P:proteolysis"/>
    <property type="evidence" value="ECO:0007669"/>
    <property type="project" value="UniProtKB-KW"/>
</dbReference>
<dbReference type="Gene3D" id="3.40.50.200">
    <property type="entry name" value="Peptidase S8/S53 domain"/>
    <property type="match status" value="1"/>
</dbReference>
<feature type="active site" description="Charge relay system" evidence="5">
    <location>
        <position position="365"/>
    </location>
</feature>
<keyword evidence="3 5" id="KW-0378">Hydrolase</keyword>
<dbReference type="Proteomes" id="UP000009328">
    <property type="component" value="Unassembled WGS sequence"/>
</dbReference>
<feature type="active site" description="Charge relay system" evidence="5">
    <location>
        <position position="209"/>
    </location>
</feature>
<dbReference type="PROSITE" id="PS00138">
    <property type="entry name" value="SUBTILASE_SER"/>
    <property type="match status" value="1"/>
</dbReference>
<evidence type="ECO:0000256" key="7">
    <source>
        <dbReference type="SAM" id="SignalP"/>
    </source>
</evidence>
<gene>
    <name evidence="9" type="ORF">BN7_2294</name>
</gene>
<evidence type="ECO:0000256" key="4">
    <source>
        <dbReference type="ARBA" id="ARBA00022825"/>
    </source>
</evidence>
<dbReference type="eggNOG" id="KOG1153">
    <property type="taxonomic scope" value="Eukaryota"/>
</dbReference>
<dbReference type="PROSITE" id="PS00137">
    <property type="entry name" value="SUBTILASE_HIS"/>
    <property type="match status" value="1"/>
</dbReference>
<dbReference type="EMBL" id="CAIF01000051">
    <property type="protein sequence ID" value="CCH42750.1"/>
    <property type="molecule type" value="Genomic_DNA"/>
</dbReference>
<dbReference type="STRING" id="1206466.K0KCE9"/>
<comment type="caution">
    <text evidence="9">The sequence shown here is derived from an EMBL/GenBank/DDBJ whole genome shotgun (WGS) entry which is preliminary data.</text>
</comment>
<evidence type="ECO:0000256" key="6">
    <source>
        <dbReference type="RuleBase" id="RU003355"/>
    </source>
</evidence>
<evidence type="ECO:0000256" key="3">
    <source>
        <dbReference type="ARBA" id="ARBA00022801"/>
    </source>
</evidence>
<comment type="similarity">
    <text evidence="1 5 6">Belongs to the peptidase S8 family.</text>
</comment>
<keyword evidence="7" id="KW-0732">Signal</keyword>
<keyword evidence="4 5" id="KW-0720">Serine protease</keyword>
<dbReference type="InterPro" id="IPR022398">
    <property type="entry name" value="Peptidase_S8_His-AS"/>
</dbReference>
<dbReference type="GO" id="GO:0004252">
    <property type="term" value="F:serine-type endopeptidase activity"/>
    <property type="evidence" value="ECO:0007669"/>
    <property type="project" value="UniProtKB-UniRule"/>
</dbReference>
<name>K0KCE9_WICCF</name>
<dbReference type="AlphaFoldDB" id="K0KCE9"/>
<evidence type="ECO:0000313" key="10">
    <source>
        <dbReference type="Proteomes" id="UP000009328"/>
    </source>
</evidence>
<sequence length="448" mass="48681">MWIPLITLISIIQTTFALSSHIIQLHSGQSFGEISQQGSGSDSSSGLFDFLKPNENNTIEIGDFKALIAEFEEDLLENLKKIPFINQIFPNSEFKLFDVQADRYSEGLEKRYRILERSRSPSTFYKRDDGITIQEDAPRHLARLSQREGIFNESGPFEYRYKETGKDITVYVVDSGISTEHPDFEGRATLGKNIAGGGSQNKSSDLTGHGTNVAGIIGSKTYGVAKEAKLIDVKVIGAYGTTSISSILRGIEWANNDRKSKNLTAVANLSLGGPQSDALDQAVQAAFNDGLAIVAAAGNSNANATDYSPARLDDIITVGALDDFTDTIAPFSNYGSPVDIFASGVKVESLNNNITGPPSEFYGTSQAAPSITGIVALLLEQGVSKDDLKDRLIELSTKNAISEETYEENQIYDNTVNRVGYNGVEDTDDEIDNPSTKKPNLSLLRYVS</sequence>
<dbReference type="InterPro" id="IPR000209">
    <property type="entry name" value="Peptidase_S8/S53_dom"/>
</dbReference>
<dbReference type="FunCoup" id="K0KCE9">
    <property type="interactions" value="23"/>
</dbReference>
<dbReference type="InterPro" id="IPR023827">
    <property type="entry name" value="Peptidase_S8_Asp-AS"/>
</dbReference>
<dbReference type="InterPro" id="IPR023828">
    <property type="entry name" value="Peptidase_S8_Ser-AS"/>
</dbReference>
<dbReference type="SUPFAM" id="SSF52743">
    <property type="entry name" value="Subtilisin-like"/>
    <property type="match status" value="1"/>
</dbReference>
<dbReference type="PANTHER" id="PTHR43806">
    <property type="entry name" value="PEPTIDASE S8"/>
    <property type="match status" value="1"/>
</dbReference>
<evidence type="ECO:0000256" key="1">
    <source>
        <dbReference type="ARBA" id="ARBA00011073"/>
    </source>
</evidence>
<dbReference type="PROSITE" id="PS00136">
    <property type="entry name" value="SUBTILASE_ASP"/>
    <property type="match status" value="1"/>
</dbReference>
<dbReference type="InterPro" id="IPR050131">
    <property type="entry name" value="Peptidase_S8_subtilisin-like"/>
</dbReference>
<evidence type="ECO:0000256" key="5">
    <source>
        <dbReference type="PROSITE-ProRule" id="PRU01240"/>
    </source>
</evidence>
<dbReference type="PANTHER" id="PTHR43806:SF13">
    <property type="entry name" value="SUBTILASE-TYPE PROTEINASE RRT12"/>
    <property type="match status" value="1"/>
</dbReference>
<dbReference type="FunFam" id="3.40.50.200:FF:000007">
    <property type="entry name" value="Subtilisin-like serine protease"/>
    <property type="match status" value="1"/>
</dbReference>
<reference evidence="9 10" key="1">
    <citation type="journal article" date="2012" name="Eukaryot. Cell">
        <title>Draft genome sequence of Wickerhamomyces ciferrii NRRL Y-1031 F-60-10.</title>
        <authorList>
            <person name="Schneider J."/>
            <person name="Andrea H."/>
            <person name="Blom J."/>
            <person name="Jaenicke S."/>
            <person name="Ruckert C."/>
            <person name="Schorsch C."/>
            <person name="Szczepanowski R."/>
            <person name="Farwick M."/>
            <person name="Goesmann A."/>
            <person name="Puhler A."/>
            <person name="Schaffer S."/>
            <person name="Tauch A."/>
            <person name="Kohler T."/>
            <person name="Brinkrolf K."/>
        </authorList>
    </citation>
    <scope>NUCLEOTIDE SEQUENCE [LARGE SCALE GENOMIC DNA]</scope>
    <source>
        <strain evidence="10">ATCC 14091 / BCRC 22168 / CBS 111 / JCM 3599 / NBRC 0793 / NRRL Y-1031 F-60-10</strain>
    </source>
</reference>
<protein>
    <submittedName>
        <fullName evidence="9">Secreted protein</fullName>
    </submittedName>
</protein>
<dbReference type="InterPro" id="IPR015500">
    <property type="entry name" value="Peptidase_S8_subtilisin-rel"/>
</dbReference>
<accession>K0KCE9</accession>
<proteinExistence type="inferred from homology"/>